<dbReference type="AlphaFoldDB" id="A0A1Y6JKQ0"/>
<proteinExistence type="predicted"/>
<gene>
    <name evidence="3" type="ORF">CFBP1590__2951</name>
</gene>
<sequence>MIRNKAVKVRVTHFEALLASQRMPLALDTYQRPYVWGKDKVQQLLMDLHEFKLEMANGLDYYMGALLIHQDRAKNRQFVIDGQQRLTTLCILYHVLHGTLPTGADFAYRSPESVNNIQQAQRIIEAEGLANDCKALFRRIMFSVITVPNEDLAFTFFDNQNSRGVPLGAADLLKAFHLRAIEGEHWEKLQARFAGRWEHWQKHDHCQGIAGDFDELLFGKLLWRGRRWRGQKALQEESRDGVINEFQANTLRPDQGNRLDISPAPLAYASAQLLVSRAGNLRLSRGALPEPDDIAALPFSLRQPIQRGLGFFLYVEKYAALVNQLFGISTQERAFRQFYSAVTLRLSPYLRELFCLAVVMFVDRFGTRDLLRFALSLDFVIGAIRIEKSYIFAAAVTVYLRDASLNLLDVIAQAYTPDEVIGFLMSDPRAAAIYAAEEIQTDSTVRGRYKAAVLAFYGKEGKLAGREAWIKEQCA</sequence>
<reference evidence="3 4" key="1">
    <citation type="submission" date="2017-05" db="EMBL/GenBank/DDBJ databases">
        <authorList>
            <person name="Song R."/>
            <person name="Chenine A.L."/>
            <person name="Ruprecht R.M."/>
        </authorList>
    </citation>
    <scope>NUCLEOTIDE SEQUENCE [LARGE SCALE GENOMIC DNA]</scope>
    <source>
        <strain evidence="3 4">CFBP 1590</strain>
    </source>
</reference>
<dbReference type="Proteomes" id="UP000196842">
    <property type="component" value="Chromosome I"/>
</dbReference>
<accession>A0A1Y6JKQ0</accession>
<dbReference type="PANTHER" id="PTHR35149">
    <property type="entry name" value="SLL5132 PROTEIN"/>
    <property type="match status" value="1"/>
</dbReference>
<dbReference type="EMBL" id="LT855380">
    <property type="protein sequence ID" value="SMS10537.1"/>
    <property type="molecule type" value="Genomic_DNA"/>
</dbReference>
<dbReference type="InterPro" id="IPR057156">
    <property type="entry name" value="DUF7834"/>
</dbReference>
<organism evidence="3 4">
    <name type="scientific">Pseudomonas viridiflava</name>
    <name type="common">Phytomonas viridiflava</name>
    <dbReference type="NCBI Taxonomy" id="33069"/>
    <lineage>
        <taxon>Bacteria</taxon>
        <taxon>Pseudomonadati</taxon>
        <taxon>Pseudomonadota</taxon>
        <taxon>Gammaproteobacteria</taxon>
        <taxon>Pseudomonadales</taxon>
        <taxon>Pseudomonadaceae</taxon>
        <taxon>Pseudomonas</taxon>
    </lineage>
</organism>
<evidence type="ECO:0000259" key="2">
    <source>
        <dbReference type="Pfam" id="PF25202"/>
    </source>
</evidence>
<protein>
    <submittedName>
        <fullName evidence="3">Uncharacterized protein</fullName>
    </submittedName>
</protein>
<dbReference type="KEGG" id="pvd:CFBP1590__2951"/>
<evidence type="ECO:0000313" key="4">
    <source>
        <dbReference type="Proteomes" id="UP000196842"/>
    </source>
</evidence>
<dbReference type="GeneID" id="47764608"/>
<name>A0A1Y6JKQ0_PSEVI</name>
<feature type="domain" description="GmrSD restriction endonucleases N-terminal" evidence="1">
    <location>
        <begin position="25"/>
        <end position="177"/>
    </location>
</feature>
<dbReference type="PANTHER" id="PTHR35149:SF2">
    <property type="entry name" value="DUF262 DOMAIN-CONTAINING PROTEIN"/>
    <property type="match status" value="1"/>
</dbReference>
<dbReference type="Pfam" id="PF25202">
    <property type="entry name" value="DUF7834"/>
    <property type="match status" value="1"/>
</dbReference>
<evidence type="ECO:0000259" key="1">
    <source>
        <dbReference type="Pfam" id="PF03235"/>
    </source>
</evidence>
<evidence type="ECO:0000313" key="3">
    <source>
        <dbReference type="EMBL" id="SMS10537.1"/>
    </source>
</evidence>
<dbReference type="InterPro" id="IPR004919">
    <property type="entry name" value="GmrSD_N"/>
</dbReference>
<dbReference type="RefSeq" id="WP_167383094.1">
    <property type="nucleotide sequence ID" value="NZ_LT855380.1"/>
</dbReference>
<dbReference type="Pfam" id="PF03235">
    <property type="entry name" value="GmrSD_N"/>
    <property type="match status" value="1"/>
</dbReference>
<feature type="domain" description="DUF7834" evidence="2">
    <location>
        <begin position="190"/>
        <end position="431"/>
    </location>
</feature>